<sequence length="171" mass="20133">MSPRIRYVETSDEYRVRYVEYELFEGTQCFELLDSDRQKAKQKIAELSQHLKNSTYLNLSVKWGFCWAEYENNSGYMTHEPLKFEDFLADTCKTFMPTLGTGLNGGMMREDHRLRKHIYHDHHVPELKGTMREIDIRFGPKVPQDYYGNYDYSKYPGGYSPSVSYSGEGDY</sequence>
<protein>
    <submittedName>
        <fullName evidence="1">Uncharacterized protein</fullName>
    </submittedName>
</protein>
<evidence type="ECO:0000313" key="2">
    <source>
        <dbReference type="Proteomes" id="UP000645865"/>
    </source>
</evidence>
<gene>
    <name evidence="1" type="ORF">YA0853_12435</name>
</gene>
<organism evidence="1 2">
    <name type="scientific">Pseudomonas rhodesiae</name>
    <dbReference type="NCBI Taxonomy" id="76760"/>
    <lineage>
        <taxon>Bacteria</taxon>
        <taxon>Pseudomonadati</taxon>
        <taxon>Pseudomonadota</taxon>
        <taxon>Gammaproteobacteria</taxon>
        <taxon>Pseudomonadales</taxon>
        <taxon>Pseudomonadaceae</taxon>
        <taxon>Pseudomonas</taxon>
    </lineage>
</organism>
<evidence type="ECO:0000313" key="1">
    <source>
        <dbReference type="EMBL" id="MBI6624478.1"/>
    </source>
</evidence>
<dbReference type="EMBL" id="JAEILH010000019">
    <property type="protein sequence ID" value="MBI6624478.1"/>
    <property type="molecule type" value="Genomic_DNA"/>
</dbReference>
<dbReference type="Proteomes" id="UP000645865">
    <property type="component" value="Unassembled WGS sequence"/>
</dbReference>
<dbReference type="RefSeq" id="WP_169903944.1">
    <property type="nucleotide sequence ID" value="NZ_CAUQUF010000043.1"/>
</dbReference>
<accession>A0A8I1E3X9</accession>
<reference evidence="1" key="1">
    <citation type="submission" date="2020-12" db="EMBL/GenBank/DDBJ databases">
        <title>Comparative genomic insights into the epidemiology and virulence of plant pathogenic Pseudomonads from Turkey.</title>
        <authorList>
            <person name="Dillon M."/>
            <person name="Ruiz-Bedoya T."/>
            <person name="Bendalovic-Torma C."/>
            <person name="Guttman K.M."/>
            <person name="Kwak H."/>
            <person name="Middleton M.A."/>
            <person name="Wang P.W."/>
            <person name="Horuz S."/>
            <person name="Aysan Y."/>
            <person name="Guttman D.S."/>
        </authorList>
    </citation>
    <scope>NUCLEOTIDE SEQUENCE</scope>
    <source>
        <strain evidence="1">S5_IA_3a</strain>
    </source>
</reference>
<proteinExistence type="predicted"/>
<name>A0A8I1E3X9_9PSED</name>
<dbReference type="AlphaFoldDB" id="A0A8I1E3X9"/>
<comment type="caution">
    <text evidence="1">The sequence shown here is derived from an EMBL/GenBank/DDBJ whole genome shotgun (WGS) entry which is preliminary data.</text>
</comment>